<comment type="caution">
    <text evidence="1">The sequence shown here is derived from an EMBL/GenBank/DDBJ whole genome shotgun (WGS) entry which is preliminary data.</text>
</comment>
<dbReference type="Proteomes" id="UP000029964">
    <property type="component" value="Unassembled WGS sequence"/>
</dbReference>
<sequence length="70" mass="7645">MADTTLCQVPLPHHATKQVDKAMLKSALPYTSPQLPSTADSWLRTLGSASCMTLAKEEASVVFSIRRLRS</sequence>
<evidence type="ECO:0000313" key="1">
    <source>
        <dbReference type="EMBL" id="KFH42932.1"/>
    </source>
</evidence>
<dbReference type="EMBL" id="JPKY01000081">
    <property type="protein sequence ID" value="KFH42932.1"/>
    <property type="molecule type" value="Genomic_DNA"/>
</dbReference>
<reference evidence="2" key="1">
    <citation type="journal article" date="2014" name="Genome Announc.">
        <title>Genome sequence and annotation of Acremonium chrysogenum, producer of the beta-lactam antibiotic cephalosporin C.</title>
        <authorList>
            <person name="Terfehr D."/>
            <person name="Dahlmann T.A."/>
            <person name="Specht T."/>
            <person name="Zadra I."/>
            <person name="Kuernsteiner H."/>
            <person name="Kueck U."/>
        </authorList>
    </citation>
    <scope>NUCLEOTIDE SEQUENCE [LARGE SCALE GENOMIC DNA]</scope>
    <source>
        <strain evidence="2">ATCC 11550 / CBS 779.69 / DSM 880 / IAM 14645 / JCM 23072 / IMI 49137</strain>
    </source>
</reference>
<keyword evidence="2" id="KW-1185">Reference proteome</keyword>
<dbReference type="HOGENOM" id="CLU_2757198_0_0_1"/>
<gene>
    <name evidence="1" type="ORF">ACRE_063030</name>
</gene>
<dbReference type="AlphaFoldDB" id="A0A086T0Q0"/>
<accession>A0A086T0Q0</accession>
<proteinExistence type="predicted"/>
<name>A0A086T0Q0_HAPC1</name>
<evidence type="ECO:0000313" key="2">
    <source>
        <dbReference type="Proteomes" id="UP000029964"/>
    </source>
</evidence>
<protein>
    <submittedName>
        <fullName evidence="1">Uncharacterized protein</fullName>
    </submittedName>
</protein>
<organism evidence="1 2">
    <name type="scientific">Hapsidospora chrysogenum (strain ATCC 11550 / CBS 779.69 / DSM 880 / IAM 14645 / JCM 23072 / IMI 49137)</name>
    <name type="common">Acremonium chrysogenum</name>
    <dbReference type="NCBI Taxonomy" id="857340"/>
    <lineage>
        <taxon>Eukaryota</taxon>
        <taxon>Fungi</taxon>
        <taxon>Dikarya</taxon>
        <taxon>Ascomycota</taxon>
        <taxon>Pezizomycotina</taxon>
        <taxon>Sordariomycetes</taxon>
        <taxon>Hypocreomycetidae</taxon>
        <taxon>Hypocreales</taxon>
        <taxon>Bionectriaceae</taxon>
        <taxon>Hapsidospora</taxon>
    </lineage>
</organism>